<dbReference type="AlphaFoldDB" id="A0A176ZW89"/>
<organism evidence="2">
    <name type="scientific">Pseudogymnoascus destructans</name>
    <dbReference type="NCBI Taxonomy" id="655981"/>
    <lineage>
        <taxon>Eukaryota</taxon>
        <taxon>Fungi</taxon>
        <taxon>Dikarya</taxon>
        <taxon>Ascomycota</taxon>
        <taxon>Pezizomycotina</taxon>
        <taxon>Leotiomycetes</taxon>
        <taxon>Thelebolales</taxon>
        <taxon>Thelebolaceae</taxon>
        <taxon>Pseudogymnoascus</taxon>
    </lineage>
</organism>
<feature type="region of interest" description="Disordered" evidence="1">
    <location>
        <begin position="90"/>
        <end position="113"/>
    </location>
</feature>
<evidence type="ECO:0000256" key="1">
    <source>
        <dbReference type="SAM" id="MobiDB-lite"/>
    </source>
</evidence>
<sequence>MAKRKAPEELSTNLNTIKARNRVSNLTEDEKAVHLALKADHGDLSYYLKKLYKSAKYIAASAEDKTRLQNELKVERIRVRTEKGTHASCIANQKVKNTSAPSSSPQAPPSTPPQLLSELAAFEGITSIPIDDNHNSEWEDTEVEDDLELELMLRRDDILNDEAVLPDELSDEEIASIQALLTQACIDAHEESNFRKWQHFWDSCIRSYTRKAGKLRKKPEHLFEYMPWIDVEEGTFHNVIPPHKYFCLYEQAVWTNFTAWKFGKWAQLPGPAQWYPKSYNLVDNGWLQVSTHSSSFKEAFLLVYSKKFDKEKWAKVSAAQDMLFLELE</sequence>
<evidence type="ECO:0000313" key="2">
    <source>
        <dbReference type="EMBL" id="OAF54168.1"/>
    </source>
</evidence>
<dbReference type="EMBL" id="KV441441">
    <property type="protein sequence ID" value="OAF54218.1"/>
    <property type="molecule type" value="Genomic_DNA"/>
</dbReference>
<dbReference type="OrthoDB" id="5201136at2759"/>
<dbReference type="EMBL" id="KV441458">
    <property type="protein sequence ID" value="OAF54168.1"/>
    <property type="molecule type" value="Genomic_DNA"/>
</dbReference>
<evidence type="ECO:0000313" key="3">
    <source>
        <dbReference type="EMBL" id="OAF54218.1"/>
    </source>
</evidence>
<dbReference type="RefSeq" id="XP_024319475.1">
    <property type="nucleotide sequence ID" value="XM_024472938.1"/>
</dbReference>
<reference evidence="2" key="1">
    <citation type="submission" date="2016-03" db="EMBL/GenBank/DDBJ databases">
        <title>Updated assembly of Pseudogymnoascus destructans, the fungus causing white-nose syndrome of bats.</title>
        <authorList>
            <person name="Palmer J.M."/>
            <person name="Drees K.P."/>
            <person name="Foster J.T."/>
            <person name="Lindner D.L."/>
        </authorList>
    </citation>
    <scope>NUCLEOTIDE SEQUENCE [LARGE SCALE GENOMIC DNA]</scope>
    <source>
        <strain evidence="2">20631-21</strain>
    </source>
</reference>
<accession>A0A176ZW89</accession>
<dbReference type="GeneID" id="36292555"/>
<gene>
    <name evidence="2" type="ORF">VC83_09524</name>
    <name evidence="3" type="ORF">VC83_09542</name>
</gene>
<dbReference type="VEuPathDB" id="FungiDB:GMDG_08158"/>
<proteinExistence type="predicted"/>
<dbReference type="Proteomes" id="UP000077154">
    <property type="component" value="Unassembled WGS sequence"/>
</dbReference>
<protein>
    <submittedName>
        <fullName evidence="2">Uncharacterized protein</fullName>
    </submittedName>
</protein>
<name>A0A176ZW89_9PEZI</name>